<protein>
    <recommendedName>
        <fullName evidence="1">PKD domain-containing protein</fullName>
    </recommendedName>
</protein>
<reference evidence="2 3" key="1">
    <citation type="journal article" date="2013" name="Genome Announc.">
        <title>First draft genome sequence from a member of the genus agrococcus, isolated from modern microbialites.</title>
        <authorList>
            <person name="White R.A.III."/>
            <person name="Grassa C.J."/>
            <person name="Suttle C.A."/>
        </authorList>
    </citation>
    <scope>NUCLEOTIDE SEQUENCE [LARGE SCALE GENOMIC DNA]</scope>
    <source>
        <strain evidence="2 3">RW1</strain>
    </source>
</reference>
<dbReference type="AlphaFoldDB" id="U1LPG3"/>
<dbReference type="OrthoDB" id="5192284at2"/>
<dbReference type="InterPro" id="IPR000601">
    <property type="entry name" value="PKD_dom"/>
</dbReference>
<name>U1LPG3_9MICO</name>
<dbReference type="RefSeq" id="WP_021010480.1">
    <property type="nucleotide sequence ID" value="NZ_ASHR01000024.1"/>
</dbReference>
<proteinExistence type="predicted"/>
<dbReference type="Proteomes" id="UP000016462">
    <property type="component" value="Unassembled WGS sequence"/>
</dbReference>
<keyword evidence="3" id="KW-1185">Reference proteome</keyword>
<gene>
    <name evidence="2" type="ORF">L332_07435</name>
</gene>
<evidence type="ECO:0000313" key="2">
    <source>
        <dbReference type="EMBL" id="ERG64284.1"/>
    </source>
</evidence>
<organism evidence="2 3">
    <name type="scientific">Agrococcus pavilionensis RW1</name>
    <dbReference type="NCBI Taxonomy" id="1330458"/>
    <lineage>
        <taxon>Bacteria</taxon>
        <taxon>Bacillati</taxon>
        <taxon>Actinomycetota</taxon>
        <taxon>Actinomycetes</taxon>
        <taxon>Micrococcales</taxon>
        <taxon>Microbacteriaceae</taxon>
        <taxon>Agrococcus</taxon>
    </lineage>
</organism>
<comment type="caution">
    <text evidence="2">The sequence shown here is derived from an EMBL/GenBank/DDBJ whole genome shotgun (WGS) entry which is preliminary data.</text>
</comment>
<evidence type="ECO:0000313" key="3">
    <source>
        <dbReference type="Proteomes" id="UP000016462"/>
    </source>
</evidence>
<dbReference type="EMBL" id="ASHR01000024">
    <property type="protein sequence ID" value="ERG64284.1"/>
    <property type="molecule type" value="Genomic_DNA"/>
</dbReference>
<feature type="domain" description="PKD" evidence="1">
    <location>
        <begin position="166"/>
        <end position="217"/>
    </location>
</feature>
<evidence type="ECO:0000259" key="1">
    <source>
        <dbReference type="PROSITE" id="PS50093"/>
    </source>
</evidence>
<sequence>MLLLSGLVVTTAGAPPPGCDQWEMMAGACYVDPVTGQVIVSGSLIHPGIGPTEPGAEGSTIAAPNDEAERAWRAYLQMLHDRCVAMGENVDECPPPPPPPGEPLDAESFDPITMSDLAAFRPLVGELVVEPDGWGVVGTPTNFYATAETHTMSGELFDVPIEVRWTPTSYVFDYGDGTSETSTASGSPWLGPEESWTETTTSHTYASRDDVTASLTVVFTAEVDAGGGWFPVPGTLPVAAPSVGVKIFEVGTVLTNGDCMANPTAAGCGG</sequence>
<accession>U1LPG3</accession>
<dbReference type="PROSITE" id="PS50093">
    <property type="entry name" value="PKD"/>
    <property type="match status" value="1"/>
</dbReference>